<evidence type="ECO:0008006" key="6">
    <source>
        <dbReference type="Google" id="ProtNLM"/>
    </source>
</evidence>
<dbReference type="Proteomes" id="UP000182835">
    <property type="component" value="Unassembled WGS sequence"/>
</dbReference>
<organism evidence="4 5">
    <name type="scientific">Enterococcus canintestini</name>
    <dbReference type="NCBI Taxonomy" id="317010"/>
    <lineage>
        <taxon>Bacteria</taxon>
        <taxon>Bacillati</taxon>
        <taxon>Bacillota</taxon>
        <taxon>Bacilli</taxon>
        <taxon>Lactobacillales</taxon>
        <taxon>Enterococcaceae</taxon>
        <taxon>Enterococcus</taxon>
    </lineage>
</organism>
<dbReference type="AlphaFoldDB" id="A0A1L8R2N6"/>
<keyword evidence="3" id="KW-0406">Ion transport</keyword>
<dbReference type="SUPFAM" id="SSF103486">
    <property type="entry name" value="V-type ATP synthase subunit C"/>
    <property type="match status" value="1"/>
</dbReference>
<dbReference type="EMBL" id="JXKG01000027">
    <property type="protein sequence ID" value="OJG14014.1"/>
    <property type="molecule type" value="Genomic_DNA"/>
</dbReference>
<evidence type="ECO:0000256" key="1">
    <source>
        <dbReference type="ARBA" id="ARBA00006709"/>
    </source>
</evidence>
<evidence type="ECO:0000256" key="2">
    <source>
        <dbReference type="ARBA" id="ARBA00022448"/>
    </source>
</evidence>
<dbReference type="InterPro" id="IPR002843">
    <property type="entry name" value="ATPase_V0-cplx_csu/dsu"/>
</dbReference>
<evidence type="ECO:0000313" key="5">
    <source>
        <dbReference type="Proteomes" id="UP000182835"/>
    </source>
</evidence>
<protein>
    <recommendedName>
        <fullName evidence="6">V-type ATP synthase subunit C</fullName>
    </recommendedName>
</protein>
<gene>
    <name evidence="4" type="ORF">RU96_GL001444</name>
</gene>
<comment type="similarity">
    <text evidence="1">Belongs to the V-ATPase V0D/AC39 subunit family.</text>
</comment>
<dbReference type="Gene3D" id="1.20.1690.10">
    <property type="entry name" value="V-type ATP synthase subunit C domain"/>
    <property type="match status" value="2"/>
</dbReference>
<dbReference type="Gene3D" id="1.10.132.50">
    <property type="entry name" value="ATP synthase (C/AC39) subunit, domain 3"/>
    <property type="match status" value="1"/>
</dbReference>
<dbReference type="InterPro" id="IPR044911">
    <property type="entry name" value="V-type_ATPase_csu/dsu_dom_3"/>
</dbReference>
<name>A0A1L8R2N6_9ENTE</name>
<accession>A0A1L8R2N6</accession>
<reference evidence="4 5" key="1">
    <citation type="submission" date="2014-12" db="EMBL/GenBank/DDBJ databases">
        <title>Draft genome sequences of 29 type strains of Enterococci.</title>
        <authorList>
            <person name="Zhong Z."/>
            <person name="Sun Z."/>
            <person name="Liu W."/>
            <person name="Zhang W."/>
            <person name="Zhang H."/>
        </authorList>
    </citation>
    <scope>NUCLEOTIDE SEQUENCE [LARGE SCALE GENOMIC DNA]</scope>
    <source>
        <strain evidence="4 5">DSM 21207</strain>
    </source>
</reference>
<dbReference type="PANTHER" id="PTHR38682:SF1">
    <property type="entry name" value="V-TYPE ATP SYNTHASE SUBUNIT C"/>
    <property type="match status" value="1"/>
</dbReference>
<dbReference type="InterPro" id="IPR036079">
    <property type="entry name" value="ATPase_csu/dsu_sf"/>
</dbReference>
<dbReference type="Pfam" id="PF01992">
    <property type="entry name" value="vATP-synt_AC39"/>
    <property type="match status" value="1"/>
</dbReference>
<comment type="caution">
    <text evidence="4">The sequence shown here is derived from an EMBL/GenBank/DDBJ whole genome shotgun (WGS) entry which is preliminary data.</text>
</comment>
<dbReference type="STRING" id="317010.RU96_GL001444"/>
<dbReference type="GO" id="GO:0046961">
    <property type="term" value="F:proton-transporting ATPase activity, rotational mechanism"/>
    <property type="evidence" value="ECO:0007669"/>
    <property type="project" value="InterPro"/>
</dbReference>
<keyword evidence="2" id="KW-0813">Transport</keyword>
<dbReference type="OrthoDB" id="1653at2"/>
<evidence type="ECO:0000256" key="3">
    <source>
        <dbReference type="ARBA" id="ARBA00023065"/>
    </source>
</evidence>
<sequence length="330" mass="37663">MKQDLYHQLNPYIRLKETEILAPAFYEQLIAADLPKIKELLNTTVYGNYLTADFPNDFDAVLNKELLASYSELVERAPVPEVVFIFTMRFTLHNLKVLTKAHYIGENFDHLYLPDGFYSLEELKYAIDTGKSAVLPSSILDSINEVREYLLESAILQGIDVIYDRGFLKEQRRLGELLGYPELLQEIITFIDLTNIITALRCVLQNRSQAFLTAVLSSSGSIPKETYLSFADKEITALRDYLLTSEYADLLKDAIGGETIDFARLDQIKDNRLTEMFASAQTQAFGPLPLLAYLNAKEIETKNLRLIVTGKRSGFTNEQIKERMRITYDI</sequence>
<dbReference type="PANTHER" id="PTHR38682">
    <property type="entry name" value="V-TYPE ATP SYNTHASE SUBUNIT C"/>
    <property type="match status" value="1"/>
</dbReference>
<evidence type="ECO:0000313" key="4">
    <source>
        <dbReference type="EMBL" id="OJG14014.1"/>
    </source>
</evidence>
<dbReference type="InterPro" id="IPR035067">
    <property type="entry name" value="V-type_ATPase_csu/dsu"/>
</dbReference>
<dbReference type="RefSeq" id="WP_071865655.1">
    <property type="nucleotide sequence ID" value="NZ_JBHLVQ010000004.1"/>
</dbReference>
<dbReference type="InterPro" id="IPR050873">
    <property type="entry name" value="V-ATPase_V0D/AC39_subunit"/>
</dbReference>
<proteinExistence type="inferred from homology"/>